<dbReference type="RefSeq" id="WP_124798142.1">
    <property type="nucleotide sequence ID" value="NZ_CP034170.1"/>
</dbReference>
<evidence type="ECO:0000313" key="2">
    <source>
        <dbReference type="Proteomes" id="UP000268084"/>
    </source>
</evidence>
<protein>
    <submittedName>
        <fullName evidence="1">Heavy metal transporter</fullName>
    </submittedName>
</protein>
<dbReference type="OrthoDB" id="5171895at2"/>
<keyword evidence="2" id="KW-1185">Reference proteome</keyword>
<dbReference type="EMBL" id="CP034170">
    <property type="protein sequence ID" value="AZI57457.1"/>
    <property type="molecule type" value="Genomic_DNA"/>
</dbReference>
<reference evidence="1 2" key="1">
    <citation type="submission" date="2018-11" db="EMBL/GenBank/DDBJ databases">
        <authorList>
            <person name="Da X."/>
        </authorList>
    </citation>
    <scope>NUCLEOTIDE SEQUENCE [LARGE SCALE GENOMIC DNA]</scope>
    <source>
        <strain evidence="1 2">S14-144</strain>
    </source>
</reference>
<evidence type="ECO:0000313" key="1">
    <source>
        <dbReference type="EMBL" id="AZI57457.1"/>
    </source>
</evidence>
<proteinExistence type="predicted"/>
<dbReference type="Proteomes" id="UP000268084">
    <property type="component" value="Chromosome"/>
</dbReference>
<dbReference type="AlphaFoldDB" id="A0A3G8ZKZ2"/>
<name>A0A3G8ZKZ2_9ACTN</name>
<organism evidence="1 2">
    <name type="scientific">Nakamurella antarctica</name>
    <dbReference type="NCBI Taxonomy" id="1902245"/>
    <lineage>
        <taxon>Bacteria</taxon>
        <taxon>Bacillati</taxon>
        <taxon>Actinomycetota</taxon>
        <taxon>Actinomycetes</taxon>
        <taxon>Nakamurellales</taxon>
        <taxon>Nakamurellaceae</taxon>
        <taxon>Nakamurella</taxon>
    </lineage>
</organism>
<gene>
    <name evidence="1" type="ORF">EH165_04060</name>
</gene>
<reference evidence="1 2" key="2">
    <citation type="submission" date="2018-12" db="EMBL/GenBank/DDBJ databases">
        <title>Nakamurella antarcticus sp. nov., isolated from Antarctica South Shetland Islands soil.</title>
        <authorList>
            <person name="Peng F."/>
        </authorList>
    </citation>
    <scope>NUCLEOTIDE SEQUENCE [LARGE SCALE GENOMIC DNA]</scope>
    <source>
        <strain evidence="1 2">S14-144</strain>
    </source>
</reference>
<accession>A0A3G8ZKZ2</accession>
<sequence>MRTLPKILIALAVLALIATGAVFGVRALLGSDAAVGPECVVQSDPKAPATDRPVVDLGSATQVAAPIALAAVQLQHASTINAVGLAKQLSTRARTIAVATALQESSLRNLPGGDRDSVGLFQQRPSQGWGTVQQISDPVYSAGIFYDRLLQVPDWESRPLTEAAQEVQYSGHPEAYAKWEVEAAQLVGALSGGWGTALSCRDGAAASTAPVPPRAVPTLMAAASPGLASLIAAANAELGTIAVVAVSADGKEVVVTIDVPVLADSDRAAMTLALWTVAHAASGRLNLVAVAGARWQGSSWGATESALPAGQVRISVAG</sequence>
<dbReference type="KEGG" id="nak:EH165_04060"/>